<reference evidence="3" key="2">
    <citation type="submission" date="2019-08" db="EMBL/GenBank/DDBJ databases">
        <authorList>
            <person name="Im W.-T."/>
        </authorList>
    </citation>
    <scope>NUCLEOTIDE SEQUENCE</scope>
    <source>
        <strain evidence="3">NF 2-5-3</strain>
    </source>
</reference>
<name>A0A5C6VFY3_9BURK</name>
<reference evidence="3 4" key="1">
    <citation type="journal article" date="2018" name="Int. J. Syst. Evol. Microbiol.">
        <title>Paraburkholderia azotifigens sp. nov., a nitrogen-fixing bacterium isolated from paddy soil.</title>
        <authorList>
            <person name="Choi G.M."/>
            <person name="Im W.T."/>
        </authorList>
    </citation>
    <scope>NUCLEOTIDE SEQUENCE [LARGE SCALE GENOMIC DNA]</scope>
    <source>
        <strain evidence="3 4">NF 2-5-3</strain>
    </source>
</reference>
<dbReference type="EMBL" id="JAZHGA010000008">
    <property type="protein sequence ID" value="MEM5340710.1"/>
    <property type="molecule type" value="Genomic_DNA"/>
</dbReference>
<dbReference type="AlphaFoldDB" id="A0A5C6VFY3"/>
<comment type="caution">
    <text evidence="3">The sequence shown here is derived from an EMBL/GenBank/DDBJ whole genome shotgun (WGS) entry which is preliminary data.</text>
</comment>
<accession>A0A5C6VFY3</accession>
<organism evidence="3 4">
    <name type="scientific">Paraburkholderia azotifigens</name>
    <dbReference type="NCBI Taxonomy" id="2057004"/>
    <lineage>
        <taxon>Bacteria</taxon>
        <taxon>Pseudomonadati</taxon>
        <taxon>Pseudomonadota</taxon>
        <taxon>Betaproteobacteria</taxon>
        <taxon>Burkholderiales</taxon>
        <taxon>Burkholderiaceae</taxon>
        <taxon>Paraburkholderia</taxon>
    </lineage>
</organism>
<keyword evidence="5" id="KW-1185">Reference proteome</keyword>
<dbReference type="EMBL" id="VOQS01000003">
    <property type="protein sequence ID" value="TXC83789.1"/>
    <property type="molecule type" value="Genomic_DNA"/>
</dbReference>
<dbReference type="Proteomes" id="UP001481677">
    <property type="component" value="Unassembled WGS sequence"/>
</dbReference>
<sequence>MIAGLAACGGGSSTGASTNPSANQNNAGNGTSNPSTNASFFDSVFLDGSGAGYYEFEGFIPSGSATMRPTSTGMTRFFVTGDTDPNFSMSSTGLLGTFAPNVDMGYLTQEGLFLSNNPFPSDIGSNSHIFARLAQGYQLGIGGMSTPLYEITLTVQDVSGMPANEVSRREESVGNGLPALLRTDTTPMPAGAQTYTQVAHLLVQHVAFNATAVTRNATSLEQLQTGLGGTIQTLGGYRYLMQSGTQSVYVEYNGTIHNGWLYNAGDTRDAMSQGYNRIAANFLAQEEQKAGL</sequence>
<evidence type="ECO:0000256" key="1">
    <source>
        <dbReference type="SAM" id="MobiDB-lite"/>
    </source>
</evidence>
<evidence type="ECO:0000313" key="3">
    <source>
        <dbReference type="EMBL" id="TXC83789.1"/>
    </source>
</evidence>
<evidence type="ECO:0000313" key="2">
    <source>
        <dbReference type="EMBL" id="MEM5340710.1"/>
    </source>
</evidence>
<evidence type="ECO:0000313" key="5">
    <source>
        <dbReference type="Proteomes" id="UP001481677"/>
    </source>
</evidence>
<reference evidence="2 5" key="3">
    <citation type="submission" date="2024-01" db="EMBL/GenBank/DDBJ databases">
        <title>The diversity of rhizobia nodulating Mimosa spp. in eleven states of Brazil covering several biomes is determined by host plant, location, and edaphic factors.</title>
        <authorList>
            <person name="Rouws L."/>
            <person name="Barauna A."/>
            <person name="Beukes C."/>
            <person name="De Faria S.M."/>
            <person name="Gross E."/>
            <person name="Dos Reis Junior F.B."/>
            <person name="Simon M."/>
            <person name="Maluk M."/>
            <person name="Odee D.W."/>
            <person name="Kenicer G."/>
            <person name="Young J.P.W."/>
            <person name="Reis V.M."/>
            <person name="Zilli J."/>
            <person name="James E.K."/>
        </authorList>
    </citation>
    <scope>NUCLEOTIDE SEQUENCE [LARGE SCALE GENOMIC DNA]</scope>
    <source>
        <strain evidence="2 5">JPY530</strain>
    </source>
</reference>
<gene>
    <name evidence="3" type="ORF">FRZ40_25910</name>
    <name evidence="2" type="ORF">V4C56_13910</name>
</gene>
<evidence type="ECO:0000313" key="4">
    <source>
        <dbReference type="Proteomes" id="UP000321776"/>
    </source>
</evidence>
<protein>
    <submittedName>
        <fullName evidence="3">Uncharacterized protein</fullName>
    </submittedName>
</protein>
<dbReference type="RefSeq" id="WP_147236033.1">
    <property type="nucleotide sequence ID" value="NZ_JAZHFZ010000005.1"/>
</dbReference>
<dbReference type="Proteomes" id="UP000321776">
    <property type="component" value="Unassembled WGS sequence"/>
</dbReference>
<feature type="compositionally biased region" description="Polar residues" evidence="1">
    <location>
        <begin position="23"/>
        <end position="33"/>
    </location>
</feature>
<feature type="region of interest" description="Disordered" evidence="1">
    <location>
        <begin position="1"/>
        <end position="33"/>
    </location>
</feature>
<proteinExistence type="predicted"/>